<evidence type="ECO:0000256" key="2">
    <source>
        <dbReference type="ARBA" id="ARBA00022801"/>
    </source>
</evidence>
<dbReference type="InterPro" id="IPR020046">
    <property type="entry name" value="5-3_exonucl_a-hlix_arch_N"/>
</dbReference>
<feature type="domain" description="5'-3' exonuclease" evidence="6">
    <location>
        <begin position="3"/>
        <end position="260"/>
    </location>
</feature>
<gene>
    <name evidence="7" type="ORF">NX772_03315</name>
</gene>
<name>A0ABY5TX47_9BACT</name>
<dbReference type="Proteomes" id="UP001058364">
    <property type="component" value="Chromosome"/>
</dbReference>
<dbReference type="SUPFAM" id="SSF88723">
    <property type="entry name" value="PIN domain-like"/>
    <property type="match status" value="1"/>
</dbReference>
<dbReference type="InterPro" id="IPR002421">
    <property type="entry name" value="5-3_exonuclease"/>
</dbReference>
<dbReference type="CDD" id="cd09898">
    <property type="entry name" value="H3TH_53EXO"/>
    <property type="match status" value="1"/>
</dbReference>
<dbReference type="SMART" id="SM00279">
    <property type="entry name" value="HhH2"/>
    <property type="match status" value="1"/>
</dbReference>
<protein>
    <recommendedName>
        <fullName evidence="5">5'-3' exonuclease</fullName>
    </recommendedName>
</protein>
<dbReference type="InterPro" id="IPR029060">
    <property type="entry name" value="PIN-like_dom_sf"/>
</dbReference>
<dbReference type="InterPro" id="IPR036279">
    <property type="entry name" value="5-3_exonuclease_C_sf"/>
</dbReference>
<keyword evidence="7" id="KW-0269">Exonuclease</keyword>
<dbReference type="Pfam" id="PF01367">
    <property type="entry name" value="5_3_exonuc"/>
    <property type="match status" value="1"/>
</dbReference>
<evidence type="ECO:0000256" key="5">
    <source>
        <dbReference type="ARBA" id="ARBA00050026"/>
    </source>
</evidence>
<evidence type="ECO:0000256" key="4">
    <source>
        <dbReference type="ARBA" id="ARBA00049957"/>
    </source>
</evidence>
<accession>A0ABY5TX47</accession>
<evidence type="ECO:0000256" key="1">
    <source>
        <dbReference type="ARBA" id="ARBA00022722"/>
    </source>
</evidence>
<evidence type="ECO:0000259" key="6">
    <source>
        <dbReference type="SMART" id="SM00475"/>
    </source>
</evidence>
<dbReference type="InterPro" id="IPR008918">
    <property type="entry name" value="HhH2"/>
</dbReference>
<dbReference type="GO" id="GO:0004527">
    <property type="term" value="F:exonuclease activity"/>
    <property type="evidence" value="ECO:0007669"/>
    <property type="project" value="UniProtKB-KW"/>
</dbReference>
<dbReference type="PANTHER" id="PTHR42646">
    <property type="entry name" value="FLAP ENDONUCLEASE XNI"/>
    <property type="match status" value="1"/>
</dbReference>
<dbReference type="InterPro" id="IPR038969">
    <property type="entry name" value="FEN"/>
</dbReference>
<sequence length="286" mass="33466">MNKKILLVDANLLLFKSFYGTFYTKLTNKTGTPTSAINAFFNSLFNIINYVDPDYLYLAFDSEEKTERHKLYANYKEGRKKAPEELWVQFDWIKKILKSLNIVYENVPGYEADDLIATIAKRYCDENQIFIFSDDKDLLQLVDKNVSVISKKRQEITEWNYLNFFVNEDLFPKQIIDFKALAGDSSDNIKGVPGIGEVSAKKLLNKYSNIDSIYRHIDDFSLPMQQKLLEAKEQVYLFREIIKLNSQAKTNYDLDSIRLRISTSKETFEILDFLELKRIKGILEIY</sequence>
<dbReference type="PANTHER" id="PTHR42646:SF2">
    <property type="entry name" value="5'-3' EXONUCLEASE FAMILY PROTEIN"/>
    <property type="match status" value="1"/>
</dbReference>
<proteinExistence type="predicted"/>
<keyword evidence="3" id="KW-0238">DNA-binding</keyword>
<dbReference type="InterPro" id="IPR020045">
    <property type="entry name" value="DNA_polI_H3TH"/>
</dbReference>
<dbReference type="EMBL" id="CP103423">
    <property type="protein sequence ID" value="UWD34101.1"/>
    <property type="molecule type" value="Genomic_DNA"/>
</dbReference>
<dbReference type="SUPFAM" id="SSF47807">
    <property type="entry name" value="5' to 3' exonuclease, C-terminal subdomain"/>
    <property type="match status" value="1"/>
</dbReference>
<dbReference type="RefSeq" id="WP_027123124.1">
    <property type="nucleotide sequence ID" value="NZ_CP103423.1"/>
</dbReference>
<organism evidence="7 8">
    <name type="scientific">Mesomycoplasma molare</name>
    <dbReference type="NCBI Taxonomy" id="171288"/>
    <lineage>
        <taxon>Bacteria</taxon>
        <taxon>Bacillati</taxon>
        <taxon>Mycoplasmatota</taxon>
        <taxon>Mycoplasmoidales</taxon>
        <taxon>Metamycoplasmataceae</taxon>
        <taxon>Mesomycoplasma</taxon>
    </lineage>
</organism>
<keyword evidence="2" id="KW-0378">Hydrolase</keyword>
<evidence type="ECO:0000313" key="8">
    <source>
        <dbReference type="Proteomes" id="UP001058364"/>
    </source>
</evidence>
<dbReference type="SMART" id="SM00475">
    <property type="entry name" value="53EXOc"/>
    <property type="match status" value="1"/>
</dbReference>
<keyword evidence="8" id="KW-1185">Reference proteome</keyword>
<dbReference type="Gene3D" id="3.40.50.1010">
    <property type="entry name" value="5'-nuclease"/>
    <property type="match status" value="1"/>
</dbReference>
<dbReference type="Gene3D" id="1.10.150.20">
    <property type="entry name" value="5' to 3' exonuclease, C-terminal subdomain"/>
    <property type="match status" value="1"/>
</dbReference>
<comment type="function">
    <text evidence="4">5'-3' exonuclease acting preferentially on double-stranded DNA.</text>
</comment>
<evidence type="ECO:0000313" key="7">
    <source>
        <dbReference type="EMBL" id="UWD34101.1"/>
    </source>
</evidence>
<dbReference type="Pfam" id="PF02739">
    <property type="entry name" value="5_3_exonuc_N"/>
    <property type="match status" value="1"/>
</dbReference>
<dbReference type="CDD" id="cd09859">
    <property type="entry name" value="PIN_53EXO"/>
    <property type="match status" value="1"/>
</dbReference>
<evidence type="ECO:0000256" key="3">
    <source>
        <dbReference type="ARBA" id="ARBA00023125"/>
    </source>
</evidence>
<keyword evidence="1" id="KW-0540">Nuclease</keyword>
<reference evidence="7" key="1">
    <citation type="submission" date="2022-08" db="EMBL/GenBank/DDBJ databases">
        <title>Complete genome sequence of Mycoplasma molare type strain H 542.</title>
        <authorList>
            <person name="Spergser J."/>
        </authorList>
    </citation>
    <scope>NUCLEOTIDE SEQUENCE</scope>
    <source>
        <strain evidence="7">H 542</strain>
    </source>
</reference>